<comment type="caution">
    <text evidence="8">The sequence shown here is derived from an EMBL/GenBank/DDBJ whole genome shotgun (WGS) entry which is preliminary data.</text>
</comment>
<evidence type="ECO:0000256" key="2">
    <source>
        <dbReference type="ARBA" id="ARBA00022801"/>
    </source>
</evidence>
<dbReference type="Proteomes" id="UP000563524">
    <property type="component" value="Unassembled WGS sequence"/>
</dbReference>
<accession>A0A840I683</accession>
<dbReference type="InterPro" id="IPR051795">
    <property type="entry name" value="Glycosyl_Hydrlase_43"/>
</dbReference>
<sequence>MGSTALLLAACAGTVSQGEAPAPAADGPLTARFERFTYEGRDPAFEREVGPDEYLNPILAGFYPDPGITQVGGDYYLVNSTFAYYPGLPVFHSTDLVNWTQVGNVIDRPDMLDFDGLELSRAVFAPTIEEHEGTFYVANTCVDCGGNFIVTATDPAGPWSDPIFMPEVGGIDPSVFFDDDGKVYVINNDGPEGEPRYQGHRAIWIREVDPETFESLTEQQVLLDGGVRPEENPIWIEGPHVYKIDGTYYLSAAEGGTAVNHSQVVLRSDSVTGPYEPYEGNPILTARHLDPDREMPIAYVGHAAYVQDDEGEWWATFLGVRPYEDEFFNTGRETFLMPVRWEDGWPIMTEGDEEVPYVAKRPALPDAGTPDLPMHGNFTVTEEFDEPLGFEWMTVRIPKTEWWSAGDGALTIEARPEALGETLQPSLWVRRQQHIAGDASTSVTFTPQEAGDEAGLVAMQSDAYWYKLGLAGSEDGPVLRLRRRAGADSPEAGEVVAEADGEGLAGQPLELRVTFDGADYDFAYRPEGGRWTTLAEGVDGKILSTSVAGGFVGATLGMYAEKGE</sequence>
<evidence type="ECO:0000256" key="4">
    <source>
        <dbReference type="PIRSR" id="PIRSR606710-1"/>
    </source>
</evidence>
<feature type="active site" description="Proton donor" evidence="4">
    <location>
        <position position="237"/>
    </location>
</feature>
<gene>
    <name evidence="8" type="ORF">GGQ59_002235</name>
</gene>
<evidence type="ECO:0000256" key="1">
    <source>
        <dbReference type="ARBA" id="ARBA00009865"/>
    </source>
</evidence>
<evidence type="ECO:0000259" key="7">
    <source>
        <dbReference type="Pfam" id="PF17851"/>
    </source>
</evidence>
<dbReference type="InterPro" id="IPR023296">
    <property type="entry name" value="Glyco_hydro_beta-prop_sf"/>
</dbReference>
<keyword evidence="2 6" id="KW-0378">Hydrolase</keyword>
<dbReference type="Gene3D" id="2.115.10.20">
    <property type="entry name" value="Glycosyl hydrolase domain, family 43"/>
    <property type="match status" value="1"/>
</dbReference>
<evidence type="ECO:0000313" key="9">
    <source>
        <dbReference type="Proteomes" id="UP000563524"/>
    </source>
</evidence>
<dbReference type="Pfam" id="PF04616">
    <property type="entry name" value="Glyco_hydro_43"/>
    <property type="match status" value="1"/>
</dbReference>
<protein>
    <submittedName>
        <fullName evidence="8">Alpha-N-arabinofuranosidase</fullName>
        <ecNumber evidence="8">3.2.1.55</ecNumber>
    </submittedName>
</protein>
<keyword evidence="9" id="KW-1185">Reference proteome</keyword>
<dbReference type="InterPro" id="IPR013320">
    <property type="entry name" value="ConA-like_dom_sf"/>
</dbReference>
<dbReference type="EC" id="3.2.1.55" evidence="8"/>
<keyword evidence="3 6" id="KW-0326">Glycosidase</keyword>
<evidence type="ECO:0000256" key="6">
    <source>
        <dbReference type="RuleBase" id="RU361187"/>
    </source>
</evidence>
<dbReference type="Gene3D" id="2.60.120.200">
    <property type="match status" value="1"/>
</dbReference>
<name>A0A840I683_9PROT</name>
<proteinExistence type="inferred from homology"/>
<dbReference type="SUPFAM" id="SSF75005">
    <property type="entry name" value="Arabinanase/levansucrase/invertase"/>
    <property type="match status" value="1"/>
</dbReference>
<dbReference type="PANTHER" id="PTHR42812">
    <property type="entry name" value="BETA-XYLOSIDASE"/>
    <property type="match status" value="1"/>
</dbReference>
<dbReference type="PANTHER" id="PTHR42812:SF12">
    <property type="entry name" value="BETA-XYLOSIDASE-RELATED"/>
    <property type="match status" value="1"/>
</dbReference>
<feature type="domain" description="Beta-xylosidase C-terminal Concanavalin A-like" evidence="7">
    <location>
        <begin position="382"/>
        <end position="561"/>
    </location>
</feature>
<dbReference type="GO" id="GO:0005975">
    <property type="term" value="P:carbohydrate metabolic process"/>
    <property type="evidence" value="ECO:0007669"/>
    <property type="project" value="InterPro"/>
</dbReference>
<dbReference type="Pfam" id="PF17851">
    <property type="entry name" value="GH43_C2"/>
    <property type="match status" value="1"/>
</dbReference>
<evidence type="ECO:0000256" key="3">
    <source>
        <dbReference type="ARBA" id="ARBA00023295"/>
    </source>
</evidence>
<feature type="active site" description="Proton acceptor" evidence="4">
    <location>
        <position position="65"/>
    </location>
</feature>
<reference evidence="8 9" key="1">
    <citation type="submission" date="2020-08" db="EMBL/GenBank/DDBJ databases">
        <title>Genomic Encyclopedia of Type Strains, Phase IV (KMG-IV): sequencing the most valuable type-strain genomes for metagenomic binning, comparative biology and taxonomic classification.</title>
        <authorList>
            <person name="Goeker M."/>
        </authorList>
    </citation>
    <scope>NUCLEOTIDE SEQUENCE [LARGE SCALE GENOMIC DNA]</scope>
    <source>
        <strain evidence="8 9">DSM 102850</strain>
    </source>
</reference>
<comment type="similarity">
    <text evidence="1 6">Belongs to the glycosyl hydrolase 43 family.</text>
</comment>
<dbReference type="InterPro" id="IPR006710">
    <property type="entry name" value="Glyco_hydro_43"/>
</dbReference>
<dbReference type="GO" id="GO:0046556">
    <property type="term" value="F:alpha-L-arabinofuranosidase activity"/>
    <property type="evidence" value="ECO:0007669"/>
    <property type="project" value="UniProtKB-EC"/>
</dbReference>
<evidence type="ECO:0000313" key="8">
    <source>
        <dbReference type="EMBL" id="MBB4659694.1"/>
    </source>
</evidence>
<dbReference type="CDD" id="cd18617">
    <property type="entry name" value="GH43_XynB-like"/>
    <property type="match status" value="1"/>
</dbReference>
<dbReference type="RefSeq" id="WP_183818567.1">
    <property type="nucleotide sequence ID" value="NZ_JACHOB010000005.1"/>
</dbReference>
<dbReference type="EMBL" id="JACHOB010000005">
    <property type="protein sequence ID" value="MBB4659694.1"/>
    <property type="molecule type" value="Genomic_DNA"/>
</dbReference>
<evidence type="ECO:0000256" key="5">
    <source>
        <dbReference type="PIRSR" id="PIRSR606710-2"/>
    </source>
</evidence>
<dbReference type="SUPFAM" id="SSF49899">
    <property type="entry name" value="Concanavalin A-like lectins/glucanases"/>
    <property type="match status" value="1"/>
</dbReference>
<organism evidence="8 9">
    <name type="scientific">Parvularcula dongshanensis</name>
    <dbReference type="NCBI Taxonomy" id="1173995"/>
    <lineage>
        <taxon>Bacteria</taxon>
        <taxon>Pseudomonadati</taxon>
        <taxon>Pseudomonadota</taxon>
        <taxon>Alphaproteobacteria</taxon>
        <taxon>Parvularculales</taxon>
        <taxon>Parvularculaceae</taxon>
        <taxon>Parvularcula</taxon>
    </lineage>
</organism>
<dbReference type="AlphaFoldDB" id="A0A840I683"/>
<dbReference type="InterPro" id="IPR041542">
    <property type="entry name" value="GH43_C2"/>
</dbReference>
<feature type="site" description="Important for catalytic activity, responsible for pKa modulation of the active site Glu and correct orientation of both the proton donor and substrate" evidence="5">
    <location>
        <position position="172"/>
    </location>
</feature>